<comment type="caution">
    <text evidence="1">The sequence shown here is derived from an EMBL/GenBank/DDBJ whole genome shotgun (WGS) entry which is preliminary data.</text>
</comment>
<dbReference type="Pfam" id="PF15323">
    <property type="entry name" value="Ashwin"/>
    <property type="match status" value="1"/>
</dbReference>
<evidence type="ECO:0000313" key="2">
    <source>
        <dbReference type="Proteomes" id="UP001497472"/>
    </source>
</evidence>
<gene>
    <name evidence="1" type="ORF">LNINA_LOCUS14288</name>
</gene>
<proteinExistence type="predicted"/>
<dbReference type="GO" id="GO:0072669">
    <property type="term" value="C:tRNA-splicing ligase complex"/>
    <property type="evidence" value="ECO:0007669"/>
    <property type="project" value="InterPro"/>
</dbReference>
<dbReference type="EMBL" id="CAVLEF010000280">
    <property type="protein sequence ID" value="CAK1555473.1"/>
    <property type="molecule type" value="Genomic_DNA"/>
</dbReference>
<keyword evidence="2" id="KW-1185">Reference proteome</keyword>
<organism evidence="1 2">
    <name type="scientific">Leptosia nina</name>
    <dbReference type="NCBI Taxonomy" id="320188"/>
    <lineage>
        <taxon>Eukaryota</taxon>
        <taxon>Metazoa</taxon>
        <taxon>Ecdysozoa</taxon>
        <taxon>Arthropoda</taxon>
        <taxon>Hexapoda</taxon>
        <taxon>Insecta</taxon>
        <taxon>Pterygota</taxon>
        <taxon>Neoptera</taxon>
        <taxon>Endopterygota</taxon>
        <taxon>Lepidoptera</taxon>
        <taxon>Glossata</taxon>
        <taxon>Ditrysia</taxon>
        <taxon>Papilionoidea</taxon>
        <taxon>Pieridae</taxon>
        <taxon>Pierinae</taxon>
        <taxon>Leptosia</taxon>
    </lineage>
</organism>
<accession>A0AAV1K110</accession>
<evidence type="ECO:0008006" key="3">
    <source>
        <dbReference type="Google" id="ProtNLM"/>
    </source>
</evidence>
<dbReference type="InterPro" id="IPR024887">
    <property type="entry name" value="Ashwin"/>
</dbReference>
<reference evidence="1 2" key="1">
    <citation type="submission" date="2023-11" db="EMBL/GenBank/DDBJ databases">
        <authorList>
            <person name="Okamura Y."/>
        </authorList>
    </citation>
    <scope>NUCLEOTIDE SEQUENCE [LARGE SCALE GENOMIC DNA]</scope>
</reference>
<dbReference type="AlphaFoldDB" id="A0AAV1K110"/>
<dbReference type="GO" id="GO:0048598">
    <property type="term" value="P:embryonic morphogenesis"/>
    <property type="evidence" value="ECO:0007669"/>
    <property type="project" value="InterPro"/>
</dbReference>
<dbReference type="Proteomes" id="UP001497472">
    <property type="component" value="Unassembled WGS sequence"/>
</dbReference>
<protein>
    <recommendedName>
        <fullName evidence="3">Ashwin</fullName>
    </recommendedName>
</protein>
<evidence type="ECO:0000313" key="1">
    <source>
        <dbReference type="EMBL" id="CAK1555473.1"/>
    </source>
</evidence>
<sequence>MATISNMLLHPELMNNEQLICIIKERRLKIQNLHLLQRDELLSIFHQFCVPYGQRTYKDKEHERLKPPPDLLCGHIKRIKLDTDAQVVKGSDKLKRKPTLDSILQVADSTPPKKNRKLITWP</sequence>
<name>A0AAV1K110_9NEOP</name>